<protein>
    <submittedName>
        <fullName evidence="1">Uncharacterized protein</fullName>
    </submittedName>
</protein>
<organism evidence="1 2">
    <name type="scientific">candidate division TA06 bacterium DG_26</name>
    <dbReference type="NCBI Taxonomy" id="1703771"/>
    <lineage>
        <taxon>Bacteria</taxon>
        <taxon>Bacteria division TA06</taxon>
    </lineage>
</organism>
<evidence type="ECO:0000313" key="1">
    <source>
        <dbReference type="EMBL" id="KPJ49684.1"/>
    </source>
</evidence>
<name>A0A0S7WHM0_UNCT6</name>
<dbReference type="Gene3D" id="2.60.40.680">
    <property type="match status" value="1"/>
</dbReference>
<accession>A0A0S7WHM0</accession>
<dbReference type="EMBL" id="LIZT01000047">
    <property type="protein sequence ID" value="KPJ49684.1"/>
    <property type="molecule type" value="Genomic_DNA"/>
</dbReference>
<dbReference type="AlphaFoldDB" id="A0A0S7WHM0"/>
<dbReference type="Gene3D" id="2.60.40.4070">
    <property type="match status" value="1"/>
</dbReference>
<evidence type="ECO:0000313" key="2">
    <source>
        <dbReference type="Proteomes" id="UP000051124"/>
    </source>
</evidence>
<sequence>MRESILYSVVFLLSLCCGFSAQSYWLSNSAAIANDSGAPGDTGIYVAVSLDNDEPVSRFRFEISFDTDILLATRVELATRTEDFGLSGAVGTENYLWFEGVAQSGEHLEVGVGPIAYIVFSVDDSAAPGTQSLINFIGDSCTVWDTLGVALCPLVLVNGIFTVISVGIEDEWVLKTEGVCTGVRSYPNPFVERTTIELIVPTSTGKEDVALEIFDGAGRSVTTLTHSVRKGNRCLFHWSGTDRKGTKLPSGIYLLLPRGEGVAEELRTKGERLILLRQKG</sequence>
<dbReference type="Proteomes" id="UP000051124">
    <property type="component" value="Unassembled WGS sequence"/>
</dbReference>
<reference evidence="1 2" key="1">
    <citation type="journal article" date="2015" name="Microbiome">
        <title>Genomic resolution of linkages in carbon, nitrogen, and sulfur cycling among widespread estuary sediment bacteria.</title>
        <authorList>
            <person name="Baker B.J."/>
            <person name="Lazar C.S."/>
            <person name="Teske A.P."/>
            <person name="Dick G.J."/>
        </authorList>
    </citation>
    <scope>NUCLEOTIDE SEQUENCE [LARGE SCALE GENOMIC DNA]</scope>
    <source>
        <strain evidence="1">DG_26</strain>
    </source>
</reference>
<comment type="caution">
    <text evidence="1">The sequence shown here is derived from an EMBL/GenBank/DDBJ whole genome shotgun (WGS) entry which is preliminary data.</text>
</comment>
<dbReference type="GO" id="GO:0030246">
    <property type="term" value="F:carbohydrate binding"/>
    <property type="evidence" value="ECO:0007669"/>
    <property type="project" value="InterPro"/>
</dbReference>
<proteinExistence type="predicted"/>
<gene>
    <name evidence="1" type="ORF">AMJ40_04990</name>
</gene>
<dbReference type="SUPFAM" id="SSF49384">
    <property type="entry name" value="Carbohydrate-binding domain"/>
    <property type="match status" value="1"/>
</dbReference>
<dbReference type="InterPro" id="IPR008965">
    <property type="entry name" value="CBM2/CBM3_carb-bd_dom_sf"/>
</dbReference>